<dbReference type="InterPro" id="IPR051393">
    <property type="entry name" value="ABC_transporter_permease"/>
</dbReference>
<feature type="transmembrane region" description="Helical" evidence="7">
    <location>
        <begin position="30"/>
        <end position="51"/>
    </location>
</feature>
<dbReference type="Pfam" id="PF00528">
    <property type="entry name" value="BPD_transp_1"/>
    <property type="match status" value="1"/>
</dbReference>
<dbReference type="Proteomes" id="UP000251995">
    <property type="component" value="Chromosome"/>
</dbReference>
<dbReference type="GO" id="GO:0055085">
    <property type="term" value="P:transmembrane transport"/>
    <property type="evidence" value="ECO:0007669"/>
    <property type="project" value="InterPro"/>
</dbReference>
<dbReference type="EMBL" id="CP025198">
    <property type="protein sequence ID" value="AXE37543.1"/>
    <property type="molecule type" value="Genomic_DNA"/>
</dbReference>
<feature type="transmembrane region" description="Helical" evidence="7">
    <location>
        <begin position="180"/>
        <end position="205"/>
    </location>
</feature>
<dbReference type="Gene3D" id="1.10.3720.10">
    <property type="entry name" value="MetI-like"/>
    <property type="match status" value="1"/>
</dbReference>
<comment type="subcellular location">
    <subcellularLocation>
        <location evidence="1 7">Cell membrane</location>
        <topology evidence="1 7">Multi-pass membrane protein</topology>
    </subcellularLocation>
</comment>
<comment type="similarity">
    <text evidence="7">Belongs to the binding-protein-dependent transport system permease family.</text>
</comment>
<dbReference type="SUPFAM" id="SSF161098">
    <property type="entry name" value="MetI-like"/>
    <property type="match status" value="1"/>
</dbReference>
<evidence type="ECO:0000256" key="6">
    <source>
        <dbReference type="ARBA" id="ARBA00023136"/>
    </source>
</evidence>
<evidence type="ECO:0000313" key="9">
    <source>
        <dbReference type="EMBL" id="AXE37543.1"/>
    </source>
</evidence>
<feature type="domain" description="ABC transmembrane type-1" evidence="8">
    <location>
        <begin position="88"/>
        <end position="309"/>
    </location>
</feature>
<organism evidence="9 10">
    <name type="scientific">Acidipropionibacterium virtanenii</name>
    <dbReference type="NCBI Taxonomy" id="2057246"/>
    <lineage>
        <taxon>Bacteria</taxon>
        <taxon>Bacillati</taxon>
        <taxon>Actinomycetota</taxon>
        <taxon>Actinomycetes</taxon>
        <taxon>Propionibacteriales</taxon>
        <taxon>Propionibacteriaceae</taxon>
        <taxon>Acidipropionibacterium</taxon>
    </lineage>
</organism>
<dbReference type="CDD" id="cd06261">
    <property type="entry name" value="TM_PBP2"/>
    <property type="match status" value="1"/>
</dbReference>
<protein>
    <submittedName>
        <fullName evidence="9">Lactose transport system permease protein LacF</fullName>
    </submittedName>
</protein>
<dbReference type="PROSITE" id="PS50928">
    <property type="entry name" value="ABC_TM1"/>
    <property type="match status" value="1"/>
</dbReference>
<dbReference type="PANTHER" id="PTHR30193">
    <property type="entry name" value="ABC TRANSPORTER PERMEASE PROTEIN"/>
    <property type="match status" value="1"/>
</dbReference>
<sequence length="319" mass="35192">MSTVIEGPAIAPDNPPAEAIKAKGSRAVSYWLYLAPMLVGTLIVVLVPFGYNVYLSFFHWKGGLAPMRFSGLDNYKNLMVDEQFWSGFVNSLFMIVGIVIIPTILGLILASSLFDYISKQFNDTVASVLRALLYLPQIVPIAVAGIIWSWVLATQNGVLNSVLEGFGISSLPDWLGNPNIAIYAVVLMVMWLQLGYPVVIFMSALERVDPALYEAAALDGAGWWRRFFSITIPQIRPEIFVVVLTATISALKVFAPVLILTMGGPEGSTVVPSFYAYRNFFELSKVGYGSTISTVMSVLIIVIAWAMLWFQRRNLTEEA</sequence>
<dbReference type="GO" id="GO:0005886">
    <property type="term" value="C:plasma membrane"/>
    <property type="evidence" value="ECO:0007669"/>
    <property type="project" value="UniProtKB-SubCell"/>
</dbReference>
<dbReference type="AlphaFoldDB" id="A0A344UQJ5"/>
<evidence type="ECO:0000256" key="5">
    <source>
        <dbReference type="ARBA" id="ARBA00022989"/>
    </source>
</evidence>
<gene>
    <name evidence="9" type="primary">lacF_2</name>
    <name evidence="9" type="ORF">JS278_00346</name>
</gene>
<keyword evidence="6 7" id="KW-0472">Membrane</keyword>
<reference evidence="9 10" key="1">
    <citation type="submission" date="2017-12" db="EMBL/GenBank/DDBJ databases">
        <title>The whole genome sequence of the Acidipropionibacterium virtanenii sp. nov. type strain JS278.</title>
        <authorList>
            <person name="Laine P."/>
            <person name="Deptula P."/>
            <person name="Varmanen P."/>
            <person name="Auvinen P."/>
        </authorList>
    </citation>
    <scope>NUCLEOTIDE SEQUENCE [LARGE SCALE GENOMIC DNA]</scope>
    <source>
        <strain evidence="9 10">JS278</strain>
    </source>
</reference>
<accession>A0A344UQJ5</accession>
<dbReference type="RefSeq" id="WP_220150016.1">
    <property type="nucleotide sequence ID" value="NZ_CP025198.1"/>
</dbReference>
<name>A0A344UQJ5_9ACTN</name>
<keyword evidence="5 7" id="KW-1133">Transmembrane helix</keyword>
<evidence type="ECO:0000256" key="3">
    <source>
        <dbReference type="ARBA" id="ARBA00022475"/>
    </source>
</evidence>
<evidence type="ECO:0000313" key="10">
    <source>
        <dbReference type="Proteomes" id="UP000251995"/>
    </source>
</evidence>
<dbReference type="PANTHER" id="PTHR30193:SF37">
    <property type="entry name" value="INNER MEMBRANE ABC TRANSPORTER PERMEASE PROTEIN YCJO"/>
    <property type="match status" value="1"/>
</dbReference>
<dbReference type="InterPro" id="IPR000515">
    <property type="entry name" value="MetI-like"/>
</dbReference>
<feature type="transmembrane region" description="Helical" evidence="7">
    <location>
        <begin position="84"/>
        <end position="110"/>
    </location>
</feature>
<evidence type="ECO:0000256" key="1">
    <source>
        <dbReference type="ARBA" id="ARBA00004651"/>
    </source>
</evidence>
<feature type="transmembrane region" description="Helical" evidence="7">
    <location>
        <begin position="239"/>
        <end position="262"/>
    </location>
</feature>
<evidence type="ECO:0000259" key="8">
    <source>
        <dbReference type="PROSITE" id="PS50928"/>
    </source>
</evidence>
<keyword evidence="10" id="KW-1185">Reference proteome</keyword>
<keyword evidence="3" id="KW-1003">Cell membrane</keyword>
<dbReference type="InterPro" id="IPR035906">
    <property type="entry name" value="MetI-like_sf"/>
</dbReference>
<evidence type="ECO:0000256" key="2">
    <source>
        <dbReference type="ARBA" id="ARBA00022448"/>
    </source>
</evidence>
<proteinExistence type="inferred from homology"/>
<evidence type="ECO:0000256" key="7">
    <source>
        <dbReference type="RuleBase" id="RU363032"/>
    </source>
</evidence>
<evidence type="ECO:0000256" key="4">
    <source>
        <dbReference type="ARBA" id="ARBA00022692"/>
    </source>
</evidence>
<feature type="transmembrane region" description="Helical" evidence="7">
    <location>
        <begin position="131"/>
        <end position="151"/>
    </location>
</feature>
<keyword evidence="4 7" id="KW-0812">Transmembrane</keyword>
<keyword evidence="2 7" id="KW-0813">Transport</keyword>
<feature type="transmembrane region" description="Helical" evidence="7">
    <location>
        <begin position="288"/>
        <end position="310"/>
    </location>
</feature>
<dbReference type="KEGG" id="acij:JS278_00346"/>